<comment type="caution">
    <text evidence="1">The sequence shown here is derived from an EMBL/GenBank/DDBJ whole genome shotgun (WGS) entry which is preliminary data.</text>
</comment>
<accession>A0ABU1PPU6</accession>
<dbReference type="Proteomes" id="UP001268819">
    <property type="component" value="Unassembled WGS sequence"/>
</dbReference>
<proteinExistence type="predicted"/>
<name>A0ABU1PPU6_9PSEU</name>
<evidence type="ECO:0000313" key="2">
    <source>
        <dbReference type="Proteomes" id="UP001268819"/>
    </source>
</evidence>
<gene>
    <name evidence="1" type="ORF">J2S66_000985</name>
</gene>
<reference evidence="1 2" key="1">
    <citation type="submission" date="2023-07" db="EMBL/GenBank/DDBJ databases">
        <title>Sequencing the genomes of 1000 actinobacteria strains.</title>
        <authorList>
            <person name="Klenk H.-P."/>
        </authorList>
    </citation>
    <scope>NUCLEOTIDE SEQUENCE [LARGE SCALE GENOMIC DNA]</scope>
    <source>
        <strain evidence="1 2">DSM 43749</strain>
    </source>
</reference>
<keyword evidence="2" id="KW-1185">Reference proteome</keyword>
<sequence length="56" mass="5727">MTRSAGVVVPGPAPLPAGPVMWPGAVFDMRQEPMGQLGLGAGVDGPVNRWCGGFPH</sequence>
<dbReference type="EMBL" id="JAVDSG010000001">
    <property type="protein sequence ID" value="MDR6592601.1"/>
    <property type="molecule type" value="Genomic_DNA"/>
</dbReference>
<protein>
    <submittedName>
        <fullName evidence="1">Uncharacterized protein</fullName>
    </submittedName>
</protein>
<dbReference type="RefSeq" id="WP_310304275.1">
    <property type="nucleotide sequence ID" value="NZ_BAAAXB010000001.1"/>
</dbReference>
<evidence type="ECO:0000313" key="1">
    <source>
        <dbReference type="EMBL" id="MDR6592601.1"/>
    </source>
</evidence>
<organism evidence="1 2">
    <name type="scientific">Saccharothrix longispora</name>
    <dbReference type="NCBI Taxonomy" id="33920"/>
    <lineage>
        <taxon>Bacteria</taxon>
        <taxon>Bacillati</taxon>
        <taxon>Actinomycetota</taxon>
        <taxon>Actinomycetes</taxon>
        <taxon>Pseudonocardiales</taxon>
        <taxon>Pseudonocardiaceae</taxon>
        <taxon>Saccharothrix</taxon>
    </lineage>
</organism>